<evidence type="ECO:0000313" key="4">
    <source>
        <dbReference type="EMBL" id="MCW3484556.1"/>
    </source>
</evidence>
<keyword evidence="2" id="KW-0012">Acyltransferase</keyword>
<gene>
    <name evidence="4" type="ORF">OL497_11665</name>
</gene>
<dbReference type="InterPro" id="IPR050832">
    <property type="entry name" value="Bact_Acetyltransf"/>
</dbReference>
<dbReference type="Pfam" id="PF00583">
    <property type="entry name" value="Acetyltransf_1"/>
    <property type="match status" value="1"/>
</dbReference>
<dbReference type="InterPro" id="IPR016181">
    <property type="entry name" value="Acyl_CoA_acyltransferase"/>
</dbReference>
<name>A0ABT3IKS4_9BACT</name>
<dbReference type="RefSeq" id="WP_264730268.1">
    <property type="nucleotide sequence ID" value="NZ_JAPDNR010000001.1"/>
</dbReference>
<dbReference type="InterPro" id="IPR000182">
    <property type="entry name" value="GNAT_dom"/>
</dbReference>
<dbReference type="CDD" id="cd04301">
    <property type="entry name" value="NAT_SF"/>
    <property type="match status" value="1"/>
</dbReference>
<protein>
    <submittedName>
        <fullName evidence="4">GNAT family N-acetyltransferase</fullName>
    </submittedName>
</protein>
<dbReference type="PROSITE" id="PS51186">
    <property type="entry name" value="GNAT"/>
    <property type="match status" value="1"/>
</dbReference>
<keyword evidence="5" id="KW-1185">Reference proteome</keyword>
<sequence length="144" mass="16124">MRIVKTALDDASRQACSETLLHLRPHISPDRLVAQLKEMAEEGFHLIYLTADEDDTKVVTCAGYRYIHNLVNGRIIYIDDLVTLPAYQGKGYASVLLRHIKALAAEAGVQKVTLDSGHQRTTAHRLYLNHGYTITAHHFSQSLS</sequence>
<dbReference type="Gene3D" id="3.40.630.30">
    <property type="match status" value="1"/>
</dbReference>
<dbReference type="SUPFAM" id="SSF55729">
    <property type="entry name" value="Acyl-CoA N-acyltransferases (Nat)"/>
    <property type="match status" value="1"/>
</dbReference>
<evidence type="ECO:0000256" key="1">
    <source>
        <dbReference type="ARBA" id="ARBA00022679"/>
    </source>
</evidence>
<reference evidence="4 5" key="1">
    <citation type="submission" date="2022-10" db="EMBL/GenBank/DDBJ databases">
        <title>Chitinophaga nivalis PC15 sp. nov., isolated from Pyeongchang county, South Korea.</title>
        <authorList>
            <person name="Trinh H.N."/>
        </authorList>
    </citation>
    <scope>NUCLEOTIDE SEQUENCE [LARGE SCALE GENOMIC DNA]</scope>
    <source>
        <strain evidence="4 5">PC14</strain>
    </source>
</reference>
<accession>A0ABT3IKS4</accession>
<comment type="caution">
    <text evidence="4">The sequence shown here is derived from an EMBL/GenBank/DDBJ whole genome shotgun (WGS) entry which is preliminary data.</text>
</comment>
<proteinExistence type="predicted"/>
<dbReference type="PANTHER" id="PTHR43877">
    <property type="entry name" value="AMINOALKYLPHOSPHONATE N-ACETYLTRANSFERASE-RELATED-RELATED"/>
    <property type="match status" value="1"/>
</dbReference>
<evidence type="ECO:0000256" key="2">
    <source>
        <dbReference type="ARBA" id="ARBA00023315"/>
    </source>
</evidence>
<feature type="domain" description="N-acetyltransferase" evidence="3">
    <location>
        <begin position="6"/>
        <end position="144"/>
    </location>
</feature>
<evidence type="ECO:0000259" key="3">
    <source>
        <dbReference type="PROSITE" id="PS51186"/>
    </source>
</evidence>
<dbReference type="PANTHER" id="PTHR43877:SF5">
    <property type="entry name" value="BLL8307 PROTEIN"/>
    <property type="match status" value="1"/>
</dbReference>
<evidence type="ECO:0000313" key="5">
    <source>
        <dbReference type="Proteomes" id="UP001207742"/>
    </source>
</evidence>
<dbReference type="EMBL" id="JAPDNS010000001">
    <property type="protein sequence ID" value="MCW3484556.1"/>
    <property type="molecule type" value="Genomic_DNA"/>
</dbReference>
<dbReference type="Proteomes" id="UP001207742">
    <property type="component" value="Unassembled WGS sequence"/>
</dbReference>
<organism evidence="4 5">
    <name type="scientific">Chitinophaga nivalis</name>
    <dbReference type="NCBI Taxonomy" id="2991709"/>
    <lineage>
        <taxon>Bacteria</taxon>
        <taxon>Pseudomonadati</taxon>
        <taxon>Bacteroidota</taxon>
        <taxon>Chitinophagia</taxon>
        <taxon>Chitinophagales</taxon>
        <taxon>Chitinophagaceae</taxon>
        <taxon>Chitinophaga</taxon>
    </lineage>
</organism>
<keyword evidence="1" id="KW-0808">Transferase</keyword>